<evidence type="ECO:0000313" key="2">
    <source>
        <dbReference type="Proteomes" id="UP000053593"/>
    </source>
</evidence>
<dbReference type="AlphaFoldDB" id="A0A0D0B130"/>
<proteinExistence type="predicted"/>
<gene>
    <name evidence="1" type="ORF">GYMLUDRAFT_61823</name>
</gene>
<dbReference type="EMBL" id="KN834795">
    <property type="protein sequence ID" value="KIK56790.1"/>
    <property type="molecule type" value="Genomic_DNA"/>
</dbReference>
<name>A0A0D0B130_9AGAR</name>
<keyword evidence="2" id="KW-1185">Reference proteome</keyword>
<evidence type="ECO:0000313" key="1">
    <source>
        <dbReference type="EMBL" id="KIK56790.1"/>
    </source>
</evidence>
<reference evidence="1 2" key="1">
    <citation type="submission" date="2014-04" db="EMBL/GenBank/DDBJ databases">
        <title>Evolutionary Origins and Diversification of the Mycorrhizal Mutualists.</title>
        <authorList>
            <consortium name="DOE Joint Genome Institute"/>
            <consortium name="Mycorrhizal Genomics Consortium"/>
            <person name="Kohler A."/>
            <person name="Kuo A."/>
            <person name="Nagy L.G."/>
            <person name="Floudas D."/>
            <person name="Copeland A."/>
            <person name="Barry K.W."/>
            <person name="Cichocki N."/>
            <person name="Veneault-Fourrey C."/>
            <person name="LaButti K."/>
            <person name="Lindquist E.A."/>
            <person name="Lipzen A."/>
            <person name="Lundell T."/>
            <person name="Morin E."/>
            <person name="Murat C."/>
            <person name="Riley R."/>
            <person name="Ohm R."/>
            <person name="Sun H."/>
            <person name="Tunlid A."/>
            <person name="Henrissat B."/>
            <person name="Grigoriev I.V."/>
            <person name="Hibbett D.S."/>
            <person name="Martin F."/>
        </authorList>
    </citation>
    <scope>NUCLEOTIDE SEQUENCE [LARGE SCALE GENOMIC DNA]</scope>
    <source>
        <strain evidence="1 2">FD-317 M1</strain>
    </source>
</reference>
<protein>
    <submittedName>
        <fullName evidence="1">Uncharacterized protein</fullName>
    </submittedName>
</protein>
<sequence>MDSCIWILNSQDYVTQEVTYELNQCWMARRSFAKSVGSMPRFKTVYLAPNVSRPFIQRLPLLLDSNGDLLHQFLAEIILLLFGMQLAPTATIEKWELSVWPTGNLNSYVVFGLNAMHNKLHLPLCTALDDNCARTDNNAFWGCNIIGVACTEEGKSQHAWNSDINLLRNHLQG</sequence>
<dbReference type="HOGENOM" id="CLU_1547766_0_0_1"/>
<accession>A0A0D0B130</accession>
<dbReference type="Proteomes" id="UP000053593">
    <property type="component" value="Unassembled WGS sequence"/>
</dbReference>
<organism evidence="1 2">
    <name type="scientific">Collybiopsis luxurians FD-317 M1</name>
    <dbReference type="NCBI Taxonomy" id="944289"/>
    <lineage>
        <taxon>Eukaryota</taxon>
        <taxon>Fungi</taxon>
        <taxon>Dikarya</taxon>
        <taxon>Basidiomycota</taxon>
        <taxon>Agaricomycotina</taxon>
        <taxon>Agaricomycetes</taxon>
        <taxon>Agaricomycetidae</taxon>
        <taxon>Agaricales</taxon>
        <taxon>Marasmiineae</taxon>
        <taxon>Omphalotaceae</taxon>
        <taxon>Collybiopsis</taxon>
        <taxon>Collybiopsis luxurians</taxon>
    </lineage>
</organism>